<feature type="site" description="Important for catalytic activity" evidence="8">
    <location>
        <position position="452"/>
    </location>
</feature>
<dbReference type="GO" id="GO:0008081">
    <property type="term" value="F:phosphoric diester hydrolase activity"/>
    <property type="evidence" value="ECO:0007669"/>
    <property type="project" value="TreeGrafter"/>
</dbReference>
<keyword evidence="13" id="KW-1185">Reference proteome</keyword>
<dbReference type="PROSITE" id="PS00726">
    <property type="entry name" value="AP_NUCLEASE_F1_1"/>
    <property type="match status" value="1"/>
</dbReference>
<dbReference type="InterPro" id="IPR003034">
    <property type="entry name" value="SAP_dom"/>
</dbReference>
<evidence type="ECO:0000256" key="9">
    <source>
        <dbReference type="RuleBase" id="RU362131"/>
    </source>
</evidence>
<dbReference type="PANTHER" id="PTHR22748">
    <property type="entry name" value="AP ENDONUCLEASE"/>
    <property type="match status" value="1"/>
</dbReference>
<keyword evidence="9" id="KW-0227">DNA damage</keyword>
<dbReference type="PROSITE" id="PS00728">
    <property type="entry name" value="AP_NUCLEASE_F1_3"/>
    <property type="match status" value="1"/>
</dbReference>
<dbReference type="NCBIfam" id="TIGR00633">
    <property type="entry name" value="xth"/>
    <property type="match status" value="1"/>
</dbReference>
<dbReference type="OrthoDB" id="498125at2759"/>
<feature type="domain" description="SAP" evidence="11">
    <location>
        <begin position="61"/>
        <end position="95"/>
    </location>
</feature>
<dbReference type="CDD" id="cd09087">
    <property type="entry name" value="Ape1-like_AP-endo"/>
    <property type="match status" value="1"/>
</dbReference>
<dbReference type="NCBIfam" id="TIGR00195">
    <property type="entry name" value="exoDNase_III"/>
    <property type="match status" value="1"/>
</dbReference>
<evidence type="ECO:0000256" key="10">
    <source>
        <dbReference type="SAM" id="MobiDB-lite"/>
    </source>
</evidence>
<accession>A0A5N6RKB1</accession>
<dbReference type="PANTHER" id="PTHR22748:SF6">
    <property type="entry name" value="DNA-(APURINIC OR APYRIMIDINIC SITE) ENDONUCLEASE"/>
    <property type="match status" value="1"/>
</dbReference>
<dbReference type="SUPFAM" id="SSF56219">
    <property type="entry name" value="DNase I-like"/>
    <property type="match status" value="1"/>
</dbReference>
<evidence type="ECO:0000256" key="5">
    <source>
        <dbReference type="ARBA" id="ARBA00022842"/>
    </source>
</evidence>
<sequence>MGSKRQLSNSLLHVSSEDKKDKKLKRLMGTNPNSEKGVVEEYGVRTSSVEIERFKDDPATIEAMTVQELRTALRTVGVPAKGCKRDLVYALKCFVDKKMDGENSLAEEEQASSISAENISVKTKVKNLSNEDSVEDVNTDLEVPGFPQHKGRVKKSAAESGKVSWAKRKVSSNIDTEVDNTDEGVNTPIMQTEPWTVLAHKKPQKGWIPYNPRTMRPPPITRDTNSVKLISWNVNGLRALLKLEGSSAFQLSQREDFDVLCLQETKLQEKDVENIKQCLIDGYENSFWTCSVSKLGYSGTAIISRIKPLSVRYGLGISDHDSEGRLVMAEFDSFYLLNGYVPNSGDGLKRLSYRVTQWDPALSNYMKELEKSKPVILTGDLNCAHEEIDIYNPAGNKRSAGFTDEERQSFGTNFLSRGFVDTFRRQHPGVVGYTYWGYRHGGRKTNRGWRLDYFLVSESIADKVYDSYILPDVGGSDHCPIGLVLEL</sequence>
<dbReference type="InterPro" id="IPR036361">
    <property type="entry name" value="SAP_dom_sf"/>
</dbReference>
<dbReference type="GO" id="GO:0003906">
    <property type="term" value="F:DNA-(apurinic or apyrimidinic site) endonuclease activity"/>
    <property type="evidence" value="ECO:0007669"/>
    <property type="project" value="TreeGrafter"/>
</dbReference>
<dbReference type="AlphaFoldDB" id="A0A5N6RKB1"/>
<evidence type="ECO:0000256" key="8">
    <source>
        <dbReference type="PIRSR" id="PIRSR604808-3"/>
    </source>
</evidence>
<feature type="binding site" evidence="7">
    <location>
        <position position="264"/>
    </location>
    <ligand>
        <name>Mg(2+)</name>
        <dbReference type="ChEBI" id="CHEBI:18420"/>
        <label>1</label>
    </ligand>
</feature>
<evidence type="ECO:0000256" key="6">
    <source>
        <dbReference type="PIRSR" id="PIRSR604808-1"/>
    </source>
</evidence>
<proteinExistence type="inferred from homology"/>
<feature type="binding site" evidence="7">
    <location>
        <position position="477"/>
    </location>
    <ligand>
        <name>Mg(2+)</name>
        <dbReference type="ChEBI" id="CHEBI:18420"/>
        <label>1</label>
    </ligand>
</feature>
<dbReference type="Gene3D" id="3.60.10.10">
    <property type="entry name" value="Endonuclease/exonuclease/phosphatase"/>
    <property type="match status" value="1"/>
</dbReference>
<dbReference type="PROSITE" id="PS51435">
    <property type="entry name" value="AP_NUCLEASE_F1_4"/>
    <property type="match status" value="1"/>
</dbReference>
<feature type="compositionally biased region" description="Polar residues" evidence="10">
    <location>
        <begin position="1"/>
        <end position="13"/>
    </location>
</feature>
<dbReference type="InterPro" id="IPR005135">
    <property type="entry name" value="Endo/exonuclease/phosphatase"/>
</dbReference>
<reference evidence="12 13" key="1">
    <citation type="submission" date="2019-06" db="EMBL/GenBank/DDBJ databases">
        <title>A chromosomal-level reference genome of Carpinus fangiana (Coryloideae, Betulaceae).</title>
        <authorList>
            <person name="Yang X."/>
            <person name="Wang Z."/>
            <person name="Zhang L."/>
            <person name="Hao G."/>
            <person name="Liu J."/>
            <person name="Yang Y."/>
        </authorList>
    </citation>
    <scope>NUCLEOTIDE SEQUENCE [LARGE SCALE GENOMIC DNA]</scope>
    <source>
        <strain evidence="12">Cfa_2016G</strain>
        <tissue evidence="12">Leaf</tissue>
    </source>
</reference>
<dbReference type="SUPFAM" id="SSF68906">
    <property type="entry name" value="SAP domain"/>
    <property type="match status" value="1"/>
</dbReference>
<dbReference type="GO" id="GO:0006284">
    <property type="term" value="P:base-excision repair"/>
    <property type="evidence" value="ECO:0007669"/>
    <property type="project" value="TreeGrafter"/>
</dbReference>
<dbReference type="InterPro" id="IPR020848">
    <property type="entry name" value="AP_endonuclease_F1_CS"/>
</dbReference>
<dbReference type="GO" id="GO:0003677">
    <property type="term" value="F:DNA binding"/>
    <property type="evidence" value="ECO:0007669"/>
    <property type="project" value="InterPro"/>
</dbReference>
<dbReference type="InterPro" id="IPR004808">
    <property type="entry name" value="AP_endonuc_1"/>
</dbReference>
<keyword evidence="5 7" id="KW-0460">Magnesium</keyword>
<evidence type="ECO:0000256" key="3">
    <source>
        <dbReference type="ARBA" id="ARBA00022723"/>
    </source>
</evidence>
<keyword evidence="4" id="KW-0378">Hydrolase</keyword>
<feature type="binding site" evidence="7">
    <location>
        <position position="382"/>
    </location>
    <ligand>
        <name>Mg(2+)</name>
        <dbReference type="ChEBI" id="CHEBI:18420"/>
        <label>1</label>
    </ligand>
</feature>
<organism evidence="12 13">
    <name type="scientific">Carpinus fangiana</name>
    <dbReference type="NCBI Taxonomy" id="176857"/>
    <lineage>
        <taxon>Eukaryota</taxon>
        <taxon>Viridiplantae</taxon>
        <taxon>Streptophyta</taxon>
        <taxon>Embryophyta</taxon>
        <taxon>Tracheophyta</taxon>
        <taxon>Spermatophyta</taxon>
        <taxon>Magnoliopsida</taxon>
        <taxon>eudicotyledons</taxon>
        <taxon>Gunneridae</taxon>
        <taxon>Pentapetalae</taxon>
        <taxon>rosids</taxon>
        <taxon>fabids</taxon>
        <taxon>Fagales</taxon>
        <taxon>Betulaceae</taxon>
        <taxon>Carpinus</taxon>
    </lineage>
</organism>
<gene>
    <name evidence="12" type="ORF">FH972_016753</name>
</gene>
<feature type="binding site" evidence="7">
    <location>
        <position position="380"/>
    </location>
    <ligand>
        <name>Mg(2+)</name>
        <dbReference type="ChEBI" id="CHEBI:18420"/>
        <label>1</label>
    </ligand>
</feature>
<evidence type="ECO:0000256" key="1">
    <source>
        <dbReference type="ARBA" id="ARBA00001936"/>
    </source>
</evidence>
<dbReference type="GO" id="GO:0046872">
    <property type="term" value="F:metal ion binding"/>
    <property type="evidence" value="ECO:0007669"/>
    <property type="project" value="UniProtKB-KW"/>
</dbReference>
<dbReference type="Pfam" id="PF03372">
    <property type="entry name" value="Exo_endo_phos"/>
    <property type="match status" value="1"/>
</dbReference>
<evidence type="ECO:0000313" key="12">
    <source>
        <dbReference type="EMBL" id="KAE8098709.1"/>
    </source>
</evidence>
<dbReference type="GO" id="GO:0008311">
    <property type="term" value="F:double-stranded DNA 3'-5' DNA exonuclease activity"/>
    <property type="evidence" value="ECO:0007669"/>
    <property type="project" value="TreeGrafter"/>
</dbReference>
<keyword evidence="3 7" id="KW-0479">Metal-binding</keyword>
<dbReference type="InterPro" id="IPR020847">
    <property type="entry name" value="AP_endonuclease_F1_BS"/>
</dbReference>
<feature type="region of interest" description="Disordered" evidence="10">
    <location>
        <begin position="1"/>
        <end position="38"/>
    </location>
</feature>
<feature type="site" description="Transition state stabilizer" evidence="8">
    <location>
        <position position="382"/>
    </location>
</feature>
<feature type="active site" description="Proton donor/acceptor" evidence="6">
    <location>
        <position position="380"/>
    </location>
</feature>
<dbReference type="Proteomes" id="UP000327013">
    <property type="component" value="Chromosome 7"/>
</dbReference>
<evidence type="ECO:0000259" key="11">
    <source>
        <dbReference type="PROSITE" id="PS50800"/>
    </source>
</evidence>
<dbReference type="EMBL" id="CM017327">
    <property type="protein sequence ID" value="KAE8098709.1"/>
    <property type="molecule type" value="Genomic_DNA"/>
</dbReference>
<dbReference type="EC" id="3.1.-.-" evidence="9"/>
<feature type="active site" evidence="6">
    <location>
        <position position="340"/>
    </location>
</feature>
<dbReference type="Gene3D" id="1.10.720.30">
    <property type="entry name" value="SAP domain"/>
    <property type="match status" value="1"/>
</dbReference>
<comment type="cofactor">
    <cofactor evidence="7 9">
        <name>Mg(2+)</name>
        <dbReference type="ChEBI" id="CHEBI:18420"/>
    </cofactor>
    <cofactor evidence="7 9">
        <name>Mn(2+)</name>
        <dbReference type="ChEBI" id="CHEBI:29035"/>
    </cofactor>
    <text evidence="7 9">Probably binds two magnesium or manganese ions per subunit.</text>
</comment>
<dbReference type="PROSITE" id="PS50800">
    <property type="entry name" value="SAP"/>
    <property type="match status" value="1"/>
</dbReference>
<comment type="similarity">
    <text evidence="2 9">Belongs to the DNA repair enzymes AP/ExoA family.</text>
</comment>
<keyword evidence="9" id="KW-0234">DNA repair</keyword>
<dbReference type="GO" id="GO:0005634">
    <property type="term" value="C:nucleus"/>
    <property type="evidence" value="ECO:0007669"/>
    <property type="project" value="TreeGrafter"/>
</dbReference>
<feature type="binding site" evidence="7">
    <location>
        <position position="478"/>
    </location>
    <ligand>
        <name>Mg(2+)</name>
        <dbReference type="ChEBI" id="CHEBI:18420"/>
        <label>1</label>
    </ligand>
</feature>
<dbReference type="InterPro" id="IPR036691">
    <property type="entry name" value="Endo/exonu/phosph_ase_sf"/>
</dbReference>
<feature type="site" description="Interaction with DNA substrate" evidence="8">
    <location>
        <position position="478"/>
    </location>
</feature>
<feature type="binding site" evidence="7">
    <location>
        <position position="233"/>
    </location>
    <ligand>
        <name>Mg(2+)</name>
        <dbReference type="ChEBI" id="CHEBI:18420"/>
        <label>1</label>
    </ligand>
</feature>
<evidence type="ECO:0000256" key="4">
    <source>
        <dbReference type="ARBA" id="ARBA00022801"/>
    </source>
</evidence>
<protein>
    <recommendedName>
        <fullName evidence="9">DNA-(apurinic or apyrimidinic site) endonuclease</fullName>
        <ecNumber evidence="9">3.1.-.-</ecNumber>
    </recommendedName>
</protein>
<name>A0A5N6RKB1_9ROSI</name>
<evidence type="ECO:0000256" key="7">
    <source>
        <dbReference type="PIRSR" id="PIRSR604808-2"/>
    </source>
</evidence>
<feature type="active site" description="Proton acceptor" evidence="6">
    <location>
        <position position="478"/>
    </location>
</feature>
<evidence type="ECO:0000256" key="2">
    <source>
        <dbReference type="ARBA" id="ARBA00007092"/>
    </source>
</evidence>
<dbReference type="FunFam" id="3.60.10.10:FF:000041">
    <property type="entry name" value="DNA-(apurinic or apyrimidinic site) lyase"/>
    <property type="match status" value="1"/>
</dbReference>
<keyword evidence="7" id="KW-0464">Manganese</keyword>
<evidence type="ECO:0000313" key="13">
    <source>
        <dbReference type="Proteomes" id="UP000327013"/>
    </source>
</evidence>
<comment type="cofactor">
    <cofactor evidence="1">
        <name>Mn(2+)</name>
        <dbReference type="ChEBI" id="CHEBI:29035"/>
    </cofactor>
</comment>